<evidence type="ECO:0000256" key="1">
    <source>
        <dbReference type="SAM" id="MobiDB-lite"/>
    </source>
</evidence>
<reference evidence="2 3" key="1">
    <citation type="journal article" date="2024" name="G3 (Bethesda)">
        <title>Genome assembly of Hibiscus sabdariffa L. provides insights into metabolisms of medicinal natural products.</title>
        <authorList>
            <person name="Kim T."/>
        </authorList>
    </citation>
    <scope>NUCLEOTIDE SEQUENCE [LARGE SCALE GENOMIC DNA]</scope>
    <source>
        <strain evidence="2">TK-2024</strain>
        <tissue evidence="2">Old leaves</tissue>
    </source>
</reference>
<dbReference type="Proteomes" id="UP001396334">
    <property type="component" value="Unassembled WGS sequence"/>
</dbReference>
<evidence type="ECO:0000313" key="3">
    <source>
        <dbReference type="Proteomes" id="UP001396334"/>
    </source>
</evidence>
<feature type="region of interest" description="Disordered" evidence="1">
    <location>
        <begin position="141"/>
        <end position="210"/>
    </location>
</feature>
<sequence length="236" mass="25626">MPSIFPFTGSYNAYNCGGPVQVVPHQSLPSSVSPTVMRVPQASIHSISNQPSTSFAASLSPTHSVMHGVGVASEQIDGLSFRSCPVILGQRFHQSSAQVMLNILNNRNVTDEEESRADTHDVMPALFTNTDSFLREDLSSSSLNLDDSQPGVNAQSDLGFPSSFANDDPAPTDCTSCGHEKGTSSSGVPNLHPMMTRGKNGIRKPKETEQYECSRWRTLHKGNRFKAGSFKQRKAR</sequence>
<dbReference type="EMBL" id="JBBPBN010000115">
    <property type="protein sequence ID" value="KAK8977918.1"/>
    <property type="molecule type" value="Genomic_DNA"/>
</dbReference>
<accession>A0ABR2NP51</accession>
<gene>
    <name evidence="2" type="ORF">V6N11_059548</name>
</gene>
<proteinExistence type="predicted"/>
<name>A0ABR2NP51_9ROSI</name>
<evidence type="ECO:0008006" key="4">
    <source>
        <dbReference type="Google" id="ProtNLM"/>
    </source>
</evidence>
<protein>
    <recommendedName>
        <fullName evidence="4">CCT domain-containing protein</fullName>
    </recommendedName>
</protein>
<comment type="caution">
    <text evidence="2">The sequence shown here is derived from an EMBL/GenBank/DDBJ whole genome shotgun (WGS) entry which is preliminary data.</text>
</comment>
<organism evidence="2 3">
    <name type="scientific">Hibiscus sabdariffa</name>
    <name type="common">roselle</name>
    <dbReference type="NCBI Taxonomy" id="183260"/>
    <lineage>
        <taxon>Eukaryota</taxon>
        <taxon>Viridiplantae</taxon>
        <taxon>Streptophyta</taxon>
        <taxon>Embryophyta</taxon>
        <taxon>Tracheophyta</taxon>
        <taxon>Spermatophyta</taxon>
        <taxon>Magnoliopsida</taxon>
        <taxon>eudicotyledons</taxon>
        <taxon>Gunneridae</taxon>
        <taxon>Pentapetalae</taxon>
        <taxon>rosids</taxon>
        <taxon>malvids</taxon>
        <taxon>Malvales</taxon>
        <taxon>Malvaceae</taxon>
        <taxon>Malvoideae</taxon>
        <taxon>Hibiscus</taxon>
    </lineage>
</organism>
<evidence type="ECO:0000313" key="2">
    <source>
        <dbReference type="EMBL" id="KAK8977918.1"/>
    </source>
</evidence>
<keyword evidence="3" id="KW-1185">Reference proteome</keyword>